<accession>A0AAV7Y8G3</accession>
<dbReference type="InterPro" id="IPR032803">
    <property type="entry name" value="PLDc_3"/>
</dbReference>
<keyword evidence="2" id="KW-1133">Transmembrane helix</keyword>
<organism evidence="4 5">
    <name type="scientific">Anaeramoeba flamelloides</name>
    <dbReference type="NCBI Taxonomy" id="1746091"/>
    <lineage>
        <taxon>Eukaryota</taxon>
        <taxon>Metamonada</taxon>
        <taxon>Anaeramoebidae</taxon>
        <taxon>Anaeramoeba</taxon>
    </lineage>
</organism>
<dbReference type="Pfam" id="PF13918">
    <property type="entry name" value="PLDc_3"/>
    <property type="match status" value="1"/>
</dbReference>
<dbReference type="PANTHER" id="PTHR10185:SF17">
    <property type="entry name" value="GM01519P-RELATED"/>
    <property type="match status" value="1"/>
</dbReference>
<keyword evidence="2" id="KW-0812">Transmembrane</keyword>
<proteinExistence type="inferred from homology"/>
<evidence type="ECO:0000256" key="1">
    <source>
        <dbReference type="ARBA" id="ARBA00008664"/>
    </source>
</evidence>
<feature type="transmembrane region" description="Helical" evidence="2">
    <location>
        <begin position="25"/>
        <end position="46"/>
    </location>
</feature>
<name>A0AAV7Y8G3_9EUKA</name>
<dbReference type="InterPro" id="IPR050874">
    <property type="entry name" value="Diverse_PLD-related"/>
</dbReference>
<protein>
    <recommendedName>
        <fullName evidence="3">PLD phosphodiesterase domain-containing protein</fullName>
    </recommendedName>
</protein>
<comment type="similarity">
    <text evidence="1">Belongs to the phospholipase D family.</text>
</comment>
<dbReference type="Gene3D" id="3.30.870.10">
    <property type="entry name" value="Endonuclease Chain A"/>
    <property type="match status" value="2"/>
</dbReference>
<evidence type="ECO:0000259" key="3">
    <source>
        <dbReference type="PROSITE" id="PS50035"/>
    </source>
</evidence>
<dbReference type="EMBL" id="JANTQA010000070">
    <property type="protein sequence ID" value="KAJ3424890.1"/>
    <property type="molecule type" value="Genomic_DNA"/>
</dbReference>
<dbReference type="CDD" id="cd09106">
    <property type="entry name" value="PLDc_vPLD3_4_5_like_1"/>
    <property type="match status" value="1"/>
</dbReference>
<sequence length="452" mass="51801">MKKENKLFIEPTSKFGKNGIKSIKIWQWSLCAFFFLLLIIIVPIALTNKKSELQTYSCKEGEFTILESIPQGLELESSNLTHEGWIKLIDSATKTLDIACFYMTLSEGSDYDHANGSFGALVFAAIKRAADRGVEIRIAENKNSNETDNMDYKSLLRYSKNIKVKILDFTELIGAGILHTKFMIVDNTNFYVGSANMDWRSLAQVKELGILIFNCECLARDLEKIFKVYWQFGNTTKKLDQHPDYDDELATQWNIETPATVTLNSKDNNVFIASSPPEMSPPGRAQDLDAILHIINNAESSLSLEVMDYIPAYLYQDGSIYWPVLDTALRNASYHRNVNIRFLIGKWNHTRPAMYQFFKSLNELANITVKVFIVPDRDGEQIPFTRVNHAKYAVSEKQVFIDTSNWSADYFMSTAGVSFNSYHEEIIDQVQQRFDRDWNSKYTYDLSILPDL</sequence>
<evidence type="ECO:0000256" key="2">
    <source>
        <dbReference type="SAM" id="Phobius"/>
    </source>
</evidence>
<dbReference type="CDD" id="cd09107">
    <property type="entry name" value="PLDc_vPLD3_4_5_like_2"/>
    <property type="match status" value="1"/>
</dbReference>
<dbReference type="PANTHER" id="PTHR10185">
    <property type="entry name" value="PHOSPHOLIPASE D - RELATED"/>
    <property type="match status" value="1"/>
</dbReference>
<feature type="domain" description="PLD phosphodiesterase" evidence="3">
    <location>
        <begin position="174"/>
        <end position="201"/>
    </location>
</feature>
<dbReference type="Proteomes" id="UP001146793">
    <property type="component" value="Unassembled WGS sequence"/>
</dbReference>
<keyword evidence="2" id="KW-0472">Membrane</keyword>
<reference evidence="4" key="1">
    <citation type="submission" date="2022-08" db="EMBL/GenBank/DDBJ databases">
        <title>Novel sulphate-reducing endosymbionts in the free-living metamonad Anaeramoeba.</title>
        <authorList>
            <person name="Jerlstrom-Hultqvist J."/>
            <person name="Cepicka I."/>
            <person name="Gallot-Lavallee L."/>
            <person name="Salas-Leiva D."/>
            <person name="Curtis B.A."/>
            <person name="Zahonova K."/>
            <person name="Pipaliya S."/>
            <person name="Dacks J."/>
            <person name="Roger A.J."/>
        </authorList>
    </citation>
    <scope>NUCLEOTIDE SEQUENCE</scope>
    <source>
        <strain evidence="4">Busselton2</strain>
    </source>
</reference>
<dbReference type="SMART" id="SM00155">
    <property type="entry name" value="PLDc"/>
    <property type="match status" value="2"/>
</dbReference>
<dbReference type="GO" id="GO:0003824">
    <property type="term" value="F:catalytic activity"/>
    <property type="evidence" value="ECO:0007669"/>
    <property type="project" value="InterPro"/>
</dbReference>
<dbReference type="InterPro" id="IPR001736">
    <property type="entry name" value="PLipase_D/transphosphatidylase"/>
</dbReference>
<dbReference type="PROSITE" id="PS50035">
    <property type="entry name" value="PLD"/>
    <property type="match status" value="1"/>
</dbReference>
<evidence type="ECO:0000313" key="4">
    <source>
        <dbReference type="EMBL" id="KAJ3424890.1"/>
    </source>
</evidence>
<evidence type="ECO:0000313" key="5">
    <source>
        <dbReference type="Proteomes" id="UP001146793"/>
    </source>
</evidence>
<dbReference type="SUPFAM" id="SSF56024">
    <property type="entry name" value="Phospholipase D/nuclease"/>
    <property type="match status" value="2"/>
</dbReference>
<comment type="caution">
    <text evidence="4">The sequence shown here is derived from an EMBL/GenBank/DDBJ whole genome shotgun (WGS) entry which is preliminary data.</text>
</comment>
<gene>
    <name evidence="4" type="ORF">M0812_27318</name>
</gene>
<dbReference type="AlphaFoldDB" id="A0AAV7Y8G3"/>